<dbReference type="OrthoDB" id="9803598at2"/>
<evidence type="ECO:0000313" key="3">
    <source>
        <dbReference type="Proteomes" id="UP000198901"/>
    </source>
</evidence>
<keyword evidence="3" id="KW-1185">Reference proteome</keyword>
<reference evidence="2 3" key="1">
    <citation type="submission" date="2016-10" db="EMBL/GenBank/DDBJ databases">
        <authorList>
            <person name="de Groot N.N."/>
        </authorList>
    </citation>
    <scope>NUCLEOTIDE SEQUENCE [LARGE SCALE GENOMIC DNA]</scope>
    <source>
        <strain evidence="2 3">DSM 21668</strain>
    </source>
</reference>
<dbReference type="STRING" id="563176.SAMN04488090_3850"/>
<dbReference type="NCBIfam" id="NF005486">
    <property type="entry name" value="PRK07093.1"/>
    <property type="match status" value="1"/>
</dbReference>
<dbReference type="InterPro" id="IPR019999">
    <property type="entry name" value="Anth_synth_I-like"/>
</dbReference>
<dbReference type="GO" id="GO:0046820">
    <property type="term" value="F:4-amino-4-deoxychorismate synthase activity"/>
    <property type="evidence" value="ECO:0007669"/>
    <property type="project" value="TreeGrafter"/>
</dbReference>
<dbReference type="AlphaFoldDB" id="A0A1G9UK31"/>
<dbReference type="EMBL" id="FNGS01000007">
    <property type="protein sequence ID" value="SDM60246.1"/>
    <property type="molecule type" value="Genomic_DNA"/>
</dbReference>
<dbReference type="SUPFAM" id="SSF56322">
    <property type="entry name" value="ADC synthase"/>
    <property type="match status" value="1"/>
</dbReference>
<organism evidence="2 3">
    <name type="scientific">Siphonobacter aquaeclarae</name>
    <dbReference type="NCBI Taxonomy" id="563176"/>
    <lineage>
        <taxon>Bacteria</taxon>
        <taxon>Pseudomonadati</taxon>
        <taxon>Bacteroidota</taxon>
        <taxon>Cytophagia</taxon>
        <taxon>Cytophagales</taxon>
        <taxon>Cytophagaceae</taxon>
        <taxon>Siphonobacter</taxon>
    </lineage>
</organism>
<dbReference type="RefSeq" id="WP_093205969.1">
    <property type="nucleotide sequence ID" value="NZ_FNGS01000007.1"/>
</dbReference>
<accession>A0A1G9UK31</accession>
<dbReference type="Proteomes" id="UP000198901">
    <property type="component" value="Unassembled WGS sequence"/>
</dbReference>
<dbReference type="PANTHER" id="PTHR11236">
    <property type="entry name" value="AMINOBENZOATE/ANTHRANILATE SYNTHASE"/>
    <property type="match status" value="1"/>
</dbReference>
<dbReference type="GO" id="GO:0000162">
    <property type="term" value="P:L-tryptophan biosynthetic process"/>
    <property type="evidence" value="ECO:0007669"/>
    <property type="project" value="TreeGrafter"/>
</dbReference>
<dbReference type="InterPro" id="IPR015890">
    <property type="entry name" value="Chorismate_C"/>
</dbReference>
<dbReference type="PANTHER" id="PTHR11236:SF50">
    <property type="entry name" value="AMINODEOXYCHORISMATE SYNTHASE COMPONENT 1"/>
    <property type="match status" value="1"/>
</dbReference>
<evidence type="ECO:0000313" key="2">
    <source>
        <dbReference type="EMBL" id="SDM60246.1"/>
    </source>
</evidence>
<dbReference type="Pfam" id="PF00425">
    <property type="entry name" value="Chorismate_bind"/>
    <property type="match status" value="1"/>
</dbReference>
<sequence length="327" mass="37431">MEELLNAYGRERKPCLFVLDYELQHPLVWPLDDVPSGHVWYDLGGRTNVPPLAVRPDAFSFSRFPVPFEEFRRKFRYVHDELLAGNSFLTNLTVRTRVETSLSFREIFQRSQARYKLYIDSLPEGNPCPPFVCFSPEIFVRIEGNRIASYPMKGTMDATRETAAEELLADEKERFEHATIVDLIRNDLARITTTRWVERFRYLEEIRTNGKPLLQASSEIAGTLPEGWQNQLGTLLARLLPAGSITGAPKPKTMDIIREAEGEPRGYYTGIVGLFDGKNLDTGVLIRFLEQRDDGLWFRSGGGITFLSEAEKEYQEVIDKVYLPILS</sequence>
<proteinExistence type="predicted"/>
<feature type="domain" description="Chorismate-utilising enzyme C-terminal" evidence="1">
    <location>
        <begin position="69"/>
        <end position="320"/>
    </location>
</feature>
<name>A0A1G9UK31_9BACT</name>
<dbReference type="PRINTS" id="PR00095">
    <property type="entry name" value="ANTSNTHASEI"/>
</dbReference>
<dbReference type="Gene3D" id="3.60.120.10">
    <property type="entry name" value="Anthranilate synthase"/>
    <property type="match status" value="1"/>
</dbReference>
<protein>
    <submittedName>
        <fullName evidence="2">Aminodeoxychorismate synthase, subunit I</fullName>
    </submittedName>
</protein>
<evidence type="ECO:0000259" key="1">
    <source>
        <dbReference type="Pfam" id="PF00425"/>
    </source>
</evidence>
<dbReference type="InterPro" id="IPR005801">
    <property type="entry name" value="ADC_synthase"/>
</dbReference>
<gene>
    <name evidence="2" type="ORF">SAMN04488090_3850</name>
</gene>